<organism evidence="1 2">
    <name type="scientific">Streptomyces pratisoli</name>
    <dbReference type="NCBI Taxonomy" id="3139917"/>
    <lineage>
        <taxon>Bacteria</taxon>
        <taxon>Bacillati</taxon>
        <taxon>Actinomycetota</taxon>
        <taxon>Actinomycetes</taxon>
        <taxon>Kitasatosporales</taxon>
        <taxon>Streptomycetaceae</taxon>
        <taxon>Streptomyces</taxon>
    </lineage>
</organism>
<accession>A0ACC6QJ82</accession>
<dbReference type="Proteomes" id="UP001375539">
    <property type="component" value="Unassembled WGS sequence"/>
</dbReference>
<reference evidence="1" key="1">
    <citation type="submission" date="2024-03" db="EMBL/GenBank/DDBJ databases">
        <title>Novel Streptomyces species of biotechnological and ecological value are a feature of Machair soil.</title>
        <authorList>
            <person name="Prole J.R."/>
            <person name="Goodfellow M."/>
            <person name="Allenby N."/>
            <person name="Ward A.C."/>
        </authorList>
    </citation>
    <scope>NUCLEOTIDE SEQUENCE</scope>
    <source>
        <strain evidence="1">MS1.AVA.4</strain>
    </source>
</reference>
<dbReference type="EMBL" id="JBBKAI010000002">
    <property type="protein sequence ID" value="MEJ8658327.1"/>
    <property type="molecule type" value="Genomic_DNA"/>
</dbReference>
<comment type="caution">
    <text evidence="1">The sequence shown here is derived from an EMBL/GenBank/DDBJ whole genome shotgun (WGS) entry which is preliminary data.</text>
</comment>
<keyword evidence="2" id="KW-1185">Reference proteome</keyword>
<proteinExistence type="predicted"/>
<gene>
    <name evidence="1" type="ORF">WKI58_17685</name>
</gene>
<evidence type="ECO:0000313" key="1">
    <source>
        <dbReference type="EMBL" id="MEJ8658327.1"/>
    </source>
</evidence>
<sequence>MTSAISTKQPRRAFRGTSAMFVAAVTAGALFATVAGANASESSAHQTEVSVAASADESGFTPAEQAQGAAIAKGIAELGVTEDQFASALEVVLSRPTPDSEAMQSRLAALPAEPTAQQIVEAAYPNDSAAQAALAPLFANEEVRHTLLAQITGGKKNHKMAAADWWDETKFIVKCSAAIAAVLISFAPAGSSIKVVRAVALFKRYGAKKTANIIWRFVNGKRVGSAEREAVKAFIGISAISAACSR</sequence>
<name>A0ACC6QJ82_9ACTN</name>
<protein>
    <submittedName>
        <fullName evidence="1">Uncharacterized protein</fullName>
    </submittedName>
</protein>
<evidence type="ECO:0000313" key="2">
    <source>
        <dbReference type="Proteomes" id="UP001375539"/>
    </source>
</evidence>